<reference evidence="4 5" key="1">
    <citation type="submission" date="2019-11" db="EMBL/GenBank/DDBJ databases">
        <authorList>
            <person name="Brisse S."/>
        </authorList>
    </citation>
    <scope>NUCLEOTIDE SEQUENCE [LARGE SCALE GENOMIC DNA]</scope>
    <source>
        <strain evidence="4">FRC0190</strain>
    </source>
</reference>
<accession>A0A6I8MII7</accession>
<dbReference type="InterPro" id="IPR052906">
    <property type="entry name" value="Type_IV_Methyl-Rstrct_Enzyme"/>
</dbReference>
<dbReference type="GO" id="GO:0015666">
    <property type="term" value="F:restriction endodeoxyribonuclease activity"/>
    <property type="evidence" value="ECO:0007669"/>
    <property type="project" value="TreeGrafter"/>
</dbReference>
<evidence type="ECO:0000313" key="4">
    <source>
        <dbReference type="EMBL" id="VZH85850.1"/>
    </source>
</evidence>
<evidence type="ECO:0000259" key="3">
    <source>
        <dbReference type="Pfam" id="PF14338"/>
    </source>
</evidence>
<feature type="region of interest" description="Disordered" evidence="1">
    <location>
        <begin position="120"/>
        <end position="149"/>
    </location>
</feature>
<sequence>MSESIPVQGMPTHLELVPYLLRSLVQLGGTGKNSEIEDTVIDVFPDAEQLLNVHYPNKPTVSVFKNRLAWARSTAYLSGAASRPSRGVYMITDVGESLLKKDDHSIVQWCTEFERKYNKKKRLEKQQNESTDPALDEPSSEVIEDQQDENQSTYDWKDLLLNRLHQMSPIAFEKYVIFLLKQYGLELSHVAGPGDEGVDAIGTAPLSPVLSSRVAVQIKRYDPINNTVSREAIALFQNDARVKGAERAIFVTLSSFTAPAKRTARQALPNVELINGDRLCELIRDCGAAGVRMEPVVNEAWFNRFE</sequence>
<dbReference type="PANTHER" id="PTHR30015:SF7">
    <property type="entry name" value="TYPE IV METHYL-DIRECTED RESTRICTION ENZYME ECOKMRR"/>
    <property type="match status" value="1"/>
</dbReference>
<dbReference type="InterPro" id="IPR025745">
    <property type="entry name" value="Mrr-like_N_dom"/>
</dbReference>
<evidence type="ECO:0000259" key="2">
    <source>
        <dbReference type="Pfam" id="PF04471"/>
    </source>
</evidence>
<dbReference type="InterPro" id="IPR007560">
    <property type="entry name" value="Restrct_endonuc_IV_Mrr"/>
</dbReference>
<dbReference type="Gene3D" id="3.40.1350.10">
    <property type="match status" value="1"/>
</dbReference>
<gene>
    <name evidence="4" type="ORF">FRC0190_01785</name>
</gene>
<name>A0A6I8MII7_9CORY</name>
<dbReference type="PANTHER" id="PTHR30015">
    <property type="entry name" value="MRR RESTRICTION SYSTEM PROTEIN"/>
    <property type="match status" value="1"/>
</dbReference>
<dbReference type="KEGG" id="crf:FRC0190_01785"/>
<dbReference type="InterPro" id="IPR011335">
    <property type="entry name" value="Restrct_endonuc-II-like"/>
</dbReference>
<dbReference type="RefSeq" id="WP_155873704.1">
    <property type="nucleotide sequence ID" value="NZ_CP168248.1"/>
</dbReference>
<dbReference type="GO" id="GO:0009307">
    <property type="term" value="P:DNA restriction-modification system"/>
    <property type="evidence" value="ECO:0007669"/>
    <property type="project" value="InterPro"/>
</dbReference>
<feature type="compositionally biased region" description="Acidic residues" evidence="1">
    <location>
        <begin position="134"/>
        <end position="148"/>
    </location>
</feature>
<feature type="domain" description="Restriction system protein Mrr-like N-terminal" evidence="3">
    <location>
        <begin position="16"/>
        <end position="100"/>
    </location>
</feature>
<feature type="domain" description="Restriction endonuclease type IV Mrr" evidence="2">
    <location>
        <begin position="164"/>
        <end position="283"/>
    </location>
</feature>
<dbReference type="InterPro" id="IPR011856">
    <property type="entry name" value="tRNA_endonuc-like_dom_sf"/>
</dbReference>
<evidence type="ECO:0000313" key="5">
    <source>
        <dbReference type="Proteomes" id="UP000423525"/>
    </source>
</evidence>
<organism evidence="4 5">
    <name type="scientific">Corynebacterium rouxii</name>
    <dbReference type="NCBI Taxonomy" id="2719119"/>
    <lineage>
        <taxon>Bacteria</taxon>
        <taxon>Bacillati</taxon>
        <taxon>Actinomycetota</taxon>
        <taxon>Actinomycetes</taxon>
        <taxon>Mycobacteriales</taxon>
        <taxon>Corynebacteriaceae</taxon>
        <taxon>Corynebacterium</taxon>
    </lineage>
</organism>
<dbReference type="Pfam" id="PF04471">
    <property type="entry name" value="Mrr_cat"/>
    <property type="match status" value="1"/>
</dbReference>
<evidence type="ECO:0000256" key="1">
    <source>
        <dbReference type="SAM" id="MobiDB-lite"/>
    </source>
</evidence>
<dbReference type="GO" id="GO:0003677">
    <property type="term" value="F:DNA binding"/>
    <property type="evidence" value="ECO:0007669"/>
    <property type="project" value="InterPro"/>
</dbReference>
<proteinExistence type="predicted"/>
<dbReference type="Proteomes" id="UP000423525">
    <property type="component" value="Chromosome"/>
</dbReference>
<dbReference type="EMBL" id="LR738855">
    <property type="protein sequence ID" value="VZH85850.1"/>
    <property type="molecule type" value="Genomic_DNA"/>
</dbReference>
<dbReference type="Pfam" id="PF14338">
    <property type="entry name" value="Mrr_N"/>
    <property type="match status" value="1"/>
</dbReference>
<protein>
    <submittedName>
        <fullName evidence="4">Restriction endonuclease</fullName>
    </submittedName>
</protein>
<keyword evidence="4" id="KW-0255">Endonuclease</keyword>
<dbReference type="SUPFAM" id="SSF52980">
    <property type="entry name" value="Restriction endonuclease-like"/>
    <property type="match status" value="1"/>
</dbReference>
<keyword evidence="4" id="KW-0378">Hydrolase</keyword>
<keyword evidence="4" id="KW-0540">Nuclease</keyword>
<dbReference type="AlphaFoldDB" id="A0A6I8MII7"/>